<keyword evidence="8 12" id="KW-0067">ATP-binding</keyword>
<evidence type="ECO:0000256" key="12">
    <source>
        <dbReference type="PROSITE-ProRule" id="PRU10141"/>
    </source>
</evidence>
<keyword evidence="11" id="KW-0325">Glycoprotein</keyword>
<dbReference type="PROSITE" id="PS50011">
    <property type="entry name" value="PROTEIN_KINASE_DOM"/>
    <property type="match status" value="1"/>
</dbReference>
<keyword evidence="7" id="KW-0418">Kinase</keyword>
<dbReference type="FunFam" id="1.10.510.10:FF:000590">
    <property type="entry name" value="PR5-like receptor kinase"/>
    <property type="match status" value="1"/>
</dbReference>
<keyword evidence="9" id="KW-1133">Transmembrane helix</keyword>
<dbReference type="InterPro" id="IPR000719">
    <property type="entry name" value="Prot_kinase_dom"/>
</dbReference>
<feature type="domain" description="Protein kinase" evidence="13">
    <location>
        <begin position="345"/>
        <end position="635"/>
    </location>
</feature>
<gene>
    <name evidence="14" type="ORF">URODEC1_LOCUS38717</name>
</gene>
<reference evidence="15" key="1">
    <citation type="submission" date="2024-06" db="EMBL/GenBank/DDBJ databases">
        <authorList>
            <person name="Ryan C."/>
        </authorList>
    </citation>
    <scope>NUCLEOTIDE SEQUENCE [LARGE SCALE GENOMIC DNA]</scope>
</reference>
<dbReference type="PROSITE" id="PS00108">
    <property type="entry name" value="PROTEIN_KINASE_ST"/>
    <property type="match status" value="1"/>
</dbReference>
<name>A0ABC8YVL7_9POAL</name>
<keyword evidence="3" id="KW-0808">Transferase</keyword>
<dbReference type="CDD" id="cd14066">
    <property type="entry name" value="STKc_IRAK"/>
    <property type="match status" value="1"/>
</dbReference>
<dbReference type="InterPro" id="IPR011009">
    <property type="entry name" value="Kinase-like_dom_sf"/>
</dbReference>
<evidence type="ECO:0000256" key="1">
    <source>
        <dbReference type="ARBA" id="ARBA00004479"/>
    </source>
</evidence>
<evidence type="ECO:0000256" key="11">
    <source>
        <dbReference type="ARBA" id="ARBA00023180"/>
    </source>
</evidence>
<dbReference type="AlphaFoldDB" id="A0ABC8YVL7"/>
<dbReference type="PANTHER" id="PTHR27009">
    <property type="entry name" value="RUST RESISTANCE KINASE LR10-RELATED"/>
    <property type="match status" value="1"/>
</dbReference>
<keyword evidence="2" id="KW-0723">Serine/threonine-protein kinase</keyword>
<organism evidence="14 15">
    <name type="scientific">Urochloa decumbens</name>
    <dbReference type="NCBI Taxonomy" id="240449"/>
    <lineage>
        <taxon>Eukaryota</taxon>
        <taxon>Viridiplantae</taxon>
        <taxon>Streptophyta</taxon>
        <taxon>Embryophyta</taxon>
        <taxon>Tracheophyta</taxon>
        <taxon>Spermatophyta</taxon>
        <taxon>Magnoliopsida</taxon>
        <taxon>Liliopsida</taxon>
        <taxon>Poales</taxon>
        <taxon>Poaceae</taxon>
        <taxon>PACMAD clade</taxon>
        <taxon>Panicoideae</taxon>
        <taxon>Panicodae</taxon>
        <taxon>Paniceae</taxon>
        <taxon>Melinidinae</taxon>
        <taxon>Urochloa</taxon>
    </lineage>
</organism>
<dbReference type="FunFam" id="3.30.200.20:FF:000178">
    <property type="entry name" value="serine/threonine-protein kinase PBS1-like"/>
    <property type="match status" value="1"/>
</dbReference>
<dbReference type="GO" id="GO:0005524">
    <property type="term" value="F:ATP binding"/>
    <property type="evidence" value="ECO:0007669"/>
    <property type="project" value="UniProtKB-UniRule"/>
</dbReference>
<keyword evidence="5" id="KW-0732">Signal</keyword>
<keyword evidence="15" id="KW-1185">Reference proteome</keyword>
<dbReference type="Pfam" id="PF07714">
    <property type="entry name" value="PK_Tyr_Ser-Thr"/>
    <property type="match status" value="1"/>
</dbReference>
<sequence length="639" mass="70799">MGRPSQQIFAGHTQISRYNIISLPSVFLLPHEMPNALAAALLLSILNYGVTMATASSDENFFRNCPASYCSEGGPEIRFPFRLETSPASCGAPGMKLRCSKQADTILVHPNLGLCKVIDIEYRYGFIDVITLAASKCPLQKIISTNLSTDVYRPYGDSATLVSCSTEFRPSNQDRVAGPISCLSNTSQFSYLVSSFESMDVLPLDCMVVSNDIWIPYLLKNEREGHFNETAQGTIAFGKTRFGWSVPNITNVCQDCELGGGHCGFRSEARQAFCKKNRPHVKVIAATSSVATILVLSVTVSAALYLALKSKYDEEIHLKVEMFLNTYSTSKPTRYTFSEVKKITKRFNNKLGQGGFGSIYKGELSNGVPVAVKVLENSKGEGEDFINEVATIGTIHHANVVRLLGFCSEGSRRALIYEFMPNASLEKYIFSQASDNCCREKLTPNRMLEIATGIAKGIEYLHQGCNQRILHFDIKPSNILLDYSFKPKISDFGLAKLCARDQSIVTLTAARGTMGYIAPELYSRNFGTVSYKSDVYSFGMVVLEMMSGQSGSDPQAKNENDVYIPEWIYEKIITGQELELITEMTQGEKDIMRKLAIVALWCIQWNPVNRPSMTKVVNMLTDSLQSLKMPPKPFVSSFG</sequence>
<keyword evidence="6 12" id="KW-0547">Nucleotide-binding</keyword>
<dbReference type="GO" id="GO:0016020">
    <property type="term" value="C:membrane"/>
    <property type="evidence" value="ECO:0007669"/>
    <property type="project" value="UniProtKB-SubCell"/>
</dbReference>
<dbReference type="Gene3D" id="1.10.510.10">
    <property type="entry name" value="Transferase(Phosphotransferase) domain 1"/>
    <property type="match status" value="1"/>
</dbReference>
<proteinExistence type="predicted"/>
<protein>
    <recommendedName>
        <fullName evidence="13">Protein kinase domain-containing protein</fullName>
    </recommendedName>
</protein>
<evidence type="ECO:0000313" key="15">
    <source>
        <dbReference type="Proteomes" id="UP001497457"/>
    </source>
</evidence>
<reference evidence="14 15" key="2">
    <citation type="submission" date="2024-10" db="EMBL/GenBank/DDBJ databases">
        <authorList>
            <person name="Ryan C."/>
        </authorList>
    </citation>
    <scope>NUCLEOTIDE SEQUENCE [LARGE SCALE GENOMIC DNA]</scope>
</reference>
<dbReference type="InterPro" id="IPR025287">
    <property type="entry name" value="WAK_GUB"/>
</dbReference>
<keyword evidence="10" id="KW-0472">Membrane</keyword>
<evidence type="ECO:0000256" key="9">
    <source>
        <dbReference type="ARBA" id="ARBA00022989"/>
    </source>
</evidence>
<evidence type="ECO:0000256" key="8">
    <source>
        <dbReference type="ARBA" id="ARBA00022840"/>
    </source>
</evidence>
<dbReference type="Gene3D" id="3.30.200.20">
    <property type="entry name" value="Phosphorylase Kinase, domain 1"/>
    <property type="match status" value="1"/>
</dbReference>
<evidence type="ECO:0000256" key="6">
    <source>
        <dbReference type="ARBA" id="ARBA00022741"/>
    </source>
</evidence>
<evidence type="ECO:0000256" key="5">
    <source>
        <dbReference type="ARBA" id="ARBA00022729"/>
    </source>
</evidence>
<dbReference type="PROSITE" id="PS00107">
    <property type="entry name" value="PROTEIN_KINASE_ATP"/>
    <property type="match status" value="1"/>
</dbReference>
<evidence type="ECO:0000256" key="3">
    <source>
        <dbReference type="ARBA" id="ARBA00022679"/>
    </source>
</evidence>
<dbReference type="GO" id="GO:0004674">
    <property type="term" value="F:protein serine/threonine kinase activity"/>
    <property type="evidence" value="ECO:0007669"/>
    <property type="project" value="UniProtKB-KW"/>
</dbReference>
<evidence type="ECO:0000313" key="14">
    <source>
        <dbReference type="EMBL" id="CAL4951024.1"/>
    </source>
</evidence>
<evidence type="ECO:0000259" key="13">
    <source>
        <dbReference type="PROSITE" id="PS50011"/>
    </source>
</evidence>
<evidence type="ECO:0000256" key="7">
    <source>
        <dbReference type="ARBA" id="ARBA00022777"/>
    </source>
</evidence>
<dbReference type="SUPFAM" id="SSF56112">
    <property type="entry name" value="Protein kinase-like (PK-like)"/>
    <property type="match status" value="1"/>
</dbReference>
<feature type="binding site" evidence="12">
    <location>
        <position position="373"/>
    </location>
    <ligand>
        <name>ATP</name>
        <dbReference type="ChEBI" id="CHEBI:30616"/>
    </ligand>
</feature>
<accession>A0ABC8YVL7</accession>
<evidence type="ECO:0000256" key="2">
    <source>
        <dbReference type="ARBA" id="ARBA00022527"/>
    </source>
</evidence>
<evidence type="ECO:0000256" key="10">
    <source>
        <dbReference type="ARBA" id="ARBA00023136"/>
    </source>
</evidence>
<dbReference type="EMBL" id="OZ075127">
    <property type="protein sequence ID" value="CAL4951024.1"/>
    <property type="molecule type" value="Genomic_DNA"/>
</dbReference>
<keyword evidence="4" id="KW-0812">Transmembrane</keyword>
<dbReference type="SMART" id="SM00220">
    <property type="entry name" value="S_TKc"/>
    <property type="match status" value="1"/>
</dbReference>
<dbReference type="Proteomes" id="UP001497457">
    <property type="component" value="Chromosome 17b"/>
</dbReference>
<dbReference type="InterPro" id="IPR045874">
    <property type="entry name" value="LRK10/LRL21-25-like"/>
</dbReference>
<dbReference type="Pfam" id="PF13947">
    <property type="entry name" value="GUB_WAK_bind"/>
    <property type="match status" value="1"/>
</dbReference>
<dbReference type="InterPro" id="IPR001245">
    <property type="entry name" value="Ser-Thr/Tyr_kinase_cat_dom"/>
</dbReference>
<comment type="subcellular location">
    <subcellularLocation>
        <location evidence="1">Membrane</location>
        <topology evidence="1">Single-pass type I membrane protein</topology>
    </subcellularLocation>
</comment>
<evidence type="ECO:0000256" key="4">
    <source>
        <dbReference type="ARBA" id="ARBA00022692"/>
    </source>
</evidence>
<dbReference type="InterPro" id="IPR008271">
    <property type="entry name" value="Ser/Thr_kinase_AS"/>
</dbReference>
<dbReference type="InterPro" id="IPR017441">
    <property type="entry name" value="Protein_kinase_ATP_BS"/>
</dbReference>